<dbReference type="PANTHER" id="PTHR10759">
    <property type="entry name" value="60S RIBOSOMAL PROTEIN L34"/>
    <property type="match status" value="1"/>
</dbReference>
<dbReference type="AlphaFoldDB" id="A0A7S2TCS5"/>
<organism evidence="4">
    <name type="scientific">Prorocentrum micans</name>
    <name type="common">Red tide dinoflagellate</name>
    <dbReference type="NCBI Taxonomy" id="2945"/>
    <lineage>
        <taxon>Eukaryota</taxon>
        <taxon>Sar</taxon>
        <taxon>Alveolata</taxon>
        <taxon>Dinophyceae</taxon>
        <taxon>Prorocentrales</taxon>
        <taxon>Prorocentraceae</taxon>
        <taxon>Prorocentrum</taxon>
    </lineage>
</organism>
<keyword evidence="3" id="KW-0687">Ribonucleoprotein</keyword>
<dbReference type="PROSITE" id="PS01145">
    <property type="entry name" value="RIBOSOMAL_L34E"/>
    <property type="match status" value="1"/>
</dbReference>
<comment type="similarity">
    <text evidence="1">Belongs to the eukaryotic ribosomal protein eL34 family.</text>
</comment>
<dbReference type="GO" id="GO:1990904">
    <property type="term" value="C:ribonucleoprotein complex"/>
    <property type="evidence" value="ECO:0007669"/>
    <property type="project" value="UniProtKB-KW"/>
</dbReference>
<proteinExistence type="inferred from homology"/>
<gene>
    <name evidence="4" type="ORF">PMIC02512_LOCUS3049</name>
</gene>
<dbReference type="EMBL" id="HBHN01011611">
    <property type="protein sequence ID" value="CAD9725721.1"/>
    <property type="molecule type" value="Transcribed_RNA"/>
</dbReference>
<dbReference type="GO" id="GO:0005840">
    <property type="term" value="C:ribosome"/>
    <property type="evidence" value="ECO:0007669"/>
    <property type="project" value="UniProtKB-KW"/>
</dbReference>
<evidence type="ECO:0000256" key="3">
    <source>
        <dbReference type="ARBA" id="ARBA00023274"/>
    </source>
</evidence>
<evidence type="ECO:0008006" key="5">
    <source>
        <dbReference type="Google" id="ProtNLM"/>
    </source>
</evidence>
<keyword evidence="2" id="KW-0689">Ribosomal protein</keyword>
<dbReference type="GO" id="GO:0006412">
    <property type="term" value="P:translation"/>
    <property type="evidence" value="ECO:0007669"/>
    <property type="project" value="InterPro"/>
</dbReference>
<reference evidence="4" key="1">
    <citation type="submission" date="2021-01" db="EMBL/GenBank/DDBJ databases">
        <authorList>
            <person name="Corre E."/>
            <person name="Pelletier E."/>
            <person name="Niang G."/>
            <person name="Scheremetjew M."/>
            <person name="Finn R."/>
            <person name="Kale V."/>
            <person name="Holt S."/>
            <person name="Cochrane G."/>
            <person name="Meng A."/>
            <person name="Brown T."/>
            <person name="Cohen L."/>
        </authorList>
    </citation>
    <scope>NUCLEOTIDE SEQUENCE</scope>
    <source>
        <strain evidence="4">CCCM 845</strain>
    </source>
</reference>
<dbReference type="Pfam" id="PF01199">
    <property type="entry name" value="Ribosomal_L34e"/>
    <property type="match status" value="1"/>
</dbReference>
<protein>
    <recommendedName>
        <fullName evidence="5">60S ribosomal protein L34</fullName>
    </recommendedName>
</protein>
<sequence length="116" mass="13152">MTKNTRITYKRRHSYATKSNKIRAVKTPGGRLTAQYIKKKAAGPKCGDCAVRLPGIPALRPKQYKNLHKREKSVSRAYGGNRCAGCVRERIVRAFLIEEQKVVKRLLAQKAKKSKK</sequence>
<name>A0A7S2TCS5_PROMC</name>
<dbReference type="InterPro" id="IPR038562">
    <property type="entry name" value="Ribosomal_eL34_C_sf"/>
</dbReference>
<accession>A0A7S2TCS5</accession>
<dbReference type="Gene3D" id="6.20.340.10">
    <property type="match status" value="1"/>
</dbReference>
<evidence type="ECO:0000256" key="2">
    <source>
        <dbReference type="ARBA" id="ARBA00022980"/>
    </source>
</evidence>
<dbReference type="PRINTS" id="PR01250">
    <property type="entry name" value="RIBOSOMALL34"/>
</dbReference>
<dbReference type="Gene3D" id="6.20.370.70">
    <property type="match status" value="1"/>
</dbReference>
<dbReference type="InterPro" id="IPR018065">
    <property type="entry name" value="Ribosomal_eL34_CS"/>
</dbReference>
<evidence type="ECO:0000313" key="4">
    <source>
        <dbReference type="EMBL" id="CAD9725721.1"/>
    </source>
</evidence>
<dbReference type="InterPro" id="IPR008195">
    <property type="entry name" value="Ribosomal_eL34"/>
</dbReference>
<evidence type="ECO:0000256" key="1">
    <source>
        <dbReference type="ARBA" id="ARBA00009875"/>
    </source>
</evidence>
<dbReference type="GO" id="GO:0003735">
    <property type="term" value="F:structural constituent of ribosome"/>
    <property type="evidence" value="ECO:0007669"/>
    <property type="project" value="InterPro"/>
</dbReference>